<evidence type="ECO:0000313" key="3">
    <source>
        <dbReference type="Proteomes" id="UP000183642"/>
    </source>
</evidence>
<dbReference type="OrthoDB" id="5182178at2"/>
<gene>
    <name evidence="2" type="ORF">SAMN05660359_02370</name>
</gene>
<evidence type="ECO:0000313" key="2">
    <source>
        <dbReference type="EMBL" id="SFO26674.1"/>
    </source>
</evidence>
<accession>A0A1I5FSA0</accession>
<reference evidence="3" key="1">
    <citation type="submission" date="2016-10" db="EMBL/GenBank/DDBJ databases">
        <authorList>
            <person name="Varghese N."/>
            <person name="Submissions S."/>
        </authorList>
    </citation>
    <scope>NUCLEOTIDE SEQUENCE [LARGE SCALE GENOMIC DNA]</scope>
    <source>
        <strain evidence="3">DSM 43161</strain>
    </source>
</reference>
<keyword evidence="3" id="KW-1185">Reference proteome</keyword>
<sequence>MRRRLLAATVALLLAAAGAVVLLAYVRGADARALAGTRTVDVLVVDQAIPEGTPGEEVADLVRTERLPAKAAVEGGITDLAQLAGQVATADLQPGEQLLAVRFAAPEDLAVPGTVPPPPGASEVSILLEPQRAVGGRLAAGDEIGVYVSMKLENEAGKTVGTTHATLHGALVTQVQGAPAPAGEDVDTETVSSGGAAPTGSLLVTVALPARDAELVVFGMEHGTVWLTLEPEGADLDDTRIVTQGNVYGDLSGLGTVYGESE</sequence>
<dbReference type="EMBL" id="FOWE01000005">
    <property type="protein sequence ID" value="SFO26674.1"/>
    <property type="molecule type" value="Genomic_DNA"/>
</dbReference>
<evidence type="ECO:0000259" key="1">
    <source>
        <dbReference type="SMART" id="SM00858"/>
    </source>
</evidence>
<dbReference type="Proteomes" id="UP000183642">
    <property type="component" value="Unassembled WGS sequence"/>
</dbReference>
<dbReference type="InterPro" id="IPR031571">
    <property type="entry name" value="RcpC_dom"/>
</dbReference>
<dbReference type="InterPro" id="IPR013974">
    <property type="entry name" value="SAF"/>
</dbReference>
<dbReference type="CDD" id="cd11614">
    <property type="entry name" value="SAF_CpaB_FlgA_like"/>
    <property type="match status" value="1"/>
</dbReference>
<name>A0A1I5FSA0_9ACTN</name>
<dbReference type="RefSeq" id="WP_075013727.1">
    <property type="nucleotide sequence ID" value="NZ_FOWE01000005.1"/>
</dbReference>
<feature type="domain" description="SAF" evidence="1">
    <location>
        <begin position="40"/>
        <end position="104"/>
    </location>
</feature>
<dbReference type="Pfam" id="PF16976">
    <property type="entry name" value="RcpC"/>
    <property type="match status" value="1"/>
</dbReference>
<dbReference type="AlphaFoldDB" id="A0A1I5FSA0"/>
<proteinExistence type="predicted"/>
<organism evidence="2 3">
    <name type="scientific">Geodermatophilus obscurus</name>
    <dbReference type="NCBI Taxonomy" id="1861"/>
    <lineage>
        <taxon>Bacteria</taxon>
        <taxon>Bacillati</taxon>
        <taxon>Actinomycetota</taxon>
        <taxon>Actinomycetes</taxon>
        <taxon>Geodermatophilales</taxon>
        <taxon>Geodermatophilaceae</taxon>
        <taxon>Geodermatophilus</taxon>
    </lineage>
</organism>
<dbReference type="SMART" id="SM00858">
    <property type="entry name" value="SAF"/>
    <property type="match status" value="1"/>
</dbReference>
<protein>
    <submittedName>
        <fullName evidence="2">Pilus assembly protein CpaB</fullName>
    </submittedName>
</protein>